<reference evidence="3" key="2">
    <citation type="journal article" date="2017" name="J. Anim. Genet.">
        <title>Multiple reference genome sequences of hot pepper reveal the massive evolution of plant disease resistance genes by retroduplication.</title>
        <authorList>
            <person name="Kim S."/>
            <person name="Park J."/>
            <person name="Yeom S.-I."/>
            <person name="Kim Y.-M."/>
            <person name="Seo E."/>
            <person name="Kim K.-T."/>
            <person name="Kim M.-S."/>
            <person name="Lee J.M."/>
            <person name="Cheong K."/>
            <person name="Shin H.-S."/>
            <person name="Kim S.-B."/>
            <person name="Han K."/>
            <person name="Lee J."/>
            <person name="Park M."/>
            <person name="Lee H.-A."/>
            <person name="Lee H.-Y."/>
            <person name="Lee Y."/>
            <person name="Oh S."/>
            <person name="Lee J.H."/>
            <person name="Choi E."/>
            <person name="Choi E."/>
            <person name="Lee S.E."/>
            <person name="Jeon J."/>
            <person name="Kim H."/>
            <person name="Choi G."/>
            <person name="Song H."/>
            <person name="Lee J."/>
            <person name="Lee S.-C."/>
            <person name="Kwon J.-K."/>
            <person name="Lee H.-Y."/>
            <person name="Koo N."/>
            <person name="Hong Y."/>
            <person name="Kim R.W."/>
            <person name="Kang W.-H."/>
            <person name="Huh J.H."/>
            <person name="Kang B.-C."/>
            <person name="Yang T.-J."/>
            <person name="Lee Y.-H."/>
            <person name="Bennetzen J.L."/>
            <person name="Choi D."/>
        </authorList>
    </citation>
    <scope>NUCLEOTIDE SEQUENCE [LARGE SCALE GENOMIC DNA]</scope>
    <source>
        <strain evidence="3">cv. PBC81</strain>
    </source>
</reference>
<dbReference type="STRING" id="33114.A0A2G2VQ72"/>
<dbReference type="OrthoDB" id="1166019at2759"/>
<dbReference type="PANTHER" id="PTHR47186:SF42">
    <property type="entry name" value="DISEASE RESISTANCE RPP13-LIKE PROTEIN 1"/>
    <property type="match status" value="1"/>
</dbReference>
<name>A0A2G2VQ72_CAPBA</name>
<sequence>MPLHLSKLKSLQVLVGAKFLHGGPCGWRMEDLGEARYFYGSLSILELQNVVDRREALKAKMRDKNHVEKLSLEWSESDAYNSQTEIDILDELRPHSNIKELQIYRYKGAQFSNWLADHSFLKLLVQLSLRNCKDCFSLPALGQLPSLKFLSIREMHRMTEVTEEFYVEVSPKAGVVFDEAELFTSQLEGMKQIEKLYISDCNSLTTLPTSTLPNTLKTILISRCRKFKLEVPVGCCNMFLDILTLDECDSIDDLSSIELVPRARTLLIVRFQNLTRFLIPNGTEALDISYCENLEILSVACGTPMTSLNIFNCKKLKRLPECMQELLPSLEELTLSDCPEMESFPNGGLTFNLQLLMIDNCQKLVNGRKE</sequence>
<proteinExistence type="predicted"/>
<feature type="domain" description="R13L1/DRL21-like LRR repeat region" evidence="1">
    <location>
        <begin position="30"/>
        <end position="155"/>
    </location>
</feature>
<comment type="caution">
    <text evidence="2">The sequence shown here is derived from an EMBL/GenBank/DDBJ whole genome shotgun (WGS) entry which is preliminary data.</text>
</comment>
<dbReference type="InterPro" id="IPR032675">
    <property type="entry name" value="LRR_dom_sf"/>
</dbReference>
<dbReference type="InterPro" id="IPR056789">
    <property type="entry name" value="LRR_R13L1-DRL21"/>
</dbReference>
<dbReference type="Pfam" id="PF25019">
    <property type="entry name" value="LRR_R13L1-DRL21"/>
    <property type="match status" value="1"/>
</dbReference>
<dbReference type="PANTHER" id="PTHR47186">
    <property type="entry name" value="LEUCINE-RICH REPEAT-CONTAINING PROTEIN 57"/>
    <property type="match status" value="1"/>
</dbReference>
<evidence type="ECO:0000313" key="3">
    <source>
        <dbReference type="Proteomes" id="UP000224567"/>
    </source>
</evidence>
<organism evidence="2 3">
    <name type="scientific">Capsicum baccatum</name>
    <name type="common">Peruvian pepper</name>
    <dbReference type="NCBI Taxonomy" id="33114"/>
    <lineage>
        <taxon>Eukaryota</taxon>
        <taxon>Viridiplantae</taxon>
        <taxon>Streptophyta</taxon>
        <taxon>Embryophyta</taxon>
        <taxon>Tracheophyta</taxon>
        <taxon>Spermatophyta</taxon>
        <taxon>Magnoliopsida</taxon>
        <taxon>eudicotyledons</taxon>
        <taxon>Gunneridae</taxon>
        <taxon>Pentapetalae</taxon>
        <taxon>asterids</taxon>
        <taxon>lamiids</taxon>
        <taxon>Solanales</taxon>
        <taxon>Solanaceae</taxon>
        <taxon>Solanoideae</taxon>
        <taxon>Capsiceae</taxon>
        <taxon>Capsicum</taxon>
    </lineage>
</organism>
<reference evidence="2 3" key="1">
    <citation type="journal article" date="2017" name="Genome Biol.">
        <title>New reference genome sequences of hot pepper reveal the massive evolution of plant disease-resistance genes by retroduplication.</title>
        <authorList>
            <person name="Kim S."/>
            <person name="Park J."/>
            <person name="Yeom S.I."/>
            <person name="Kim Y.M."/>
            <person name="Seo E."/>
            <person name="Kim K.T."/>
            <person name="Kim M.S."/>
            <person name="Lee J.M."/>
            <person name="Cheong K."/>
            <person name="Shin H.S."/>
            <person name="Kim S.B."/>
            <person name="Han K."/>
            <person name="Lee J."/>
            <person name="Park M."/>
            <person name="Lee H.A."/>
            <person name="Lee H.Y."/>
            <person name="Lee Y."/>
            <person name="Oh S."/>
            <person name="Lee J.H."/>
            <person name="Choi E."/>
            <person name="Choi E."/>
            <person name="Lee S.E."/>
            <person name="Jeon J."/>
            <person name="Kim H."/>
            <person name="Choi G."/>
            <person name="Song H."/>
            <person name="Lee J."/>
            <person name="Lee S.C."/>
            <person name="Kwon J.K."/>
            <person name="Lee H.Y."/>
            <person name="Koo N."/>
            <person name="Hong Y."/>
            <person name="Kim R.W."/>
            <person name="Kang W.H."/>
            <person name="Huh J.H."/>
            <person name="Kang B.C."/>
            <person name="Yang T.J."/>
            <person name="Lee Y.H."/>
            <person name="Bennetzen J.L."/>
            <person name="Choi D."/>
        </authorList>
    </citation>
    <scope>NUCLEOTIDE SEQUENCE [LARGE SCALE GENOMIC DNA]</scope>
    <source>
        <strain evidence="3">cv. PBC81</strain>
    </source>
</reference>
<dbReference type="EMBL" id="MLFT02000011">
    <property type="protein sequence ID" value="PHT35112.1"/>
    <property type="molecule type" value="Genomic_DNA"/>
</dbReference>
<evidence type="ECO:0000259" key="1">
    <source>
        <dbReference type="Pfam" id="PF25019"/>
    </source>
</evidence>
<accession>A0A2G2VQ72</accession>
<dbReference type="Proteomes" id="UP000224567">
    <property type="component" value="Unassembled WGS sequence"/>
</dbReference>
<gene>
    <name evidence="2" type="ORF">CQW23_26912</name>
</gene>
<dbReference type="AlphaFoldDB" id="A0A2G2VQ72"/>
<evidence type="ECO:0000313" key="2">
    <source>
        <dbReference type="EMBL" id="PHT35112.1"/>
    </source>
</evidence>
<protein>
    <recommendedName>
        <fullName evidence="1">R13L1/DRL21-like LRR repeat region domain-containing protein</fullName>
    </recommendedName>
</protein>
<keyword evidence="3" id="KW-1185">Reference proteome</keyword>
<dbReference type="SUPFAM" id="SSF52047">
    <property type="entry name" value="RNI-like"/>
    <property type="match status" value="1"/>
</dbReference>
<dbReference type="Gene3D" id="3.80.10.10">
    <property type="entry name" value="Ribonuclease Inhibitor"/>
    <property type="match status" value="2"/>
</dbReference>